<evidence type="ECO:0000313" key="8">
    <source>
        <dbReference type="EMBL" id="QFU19638.1"/>
    </source>
</evidence>
<dbReference type="AlphaFoldDB" id="A0A5P9K4L5"/>
<sequence>MELNGSLWLCVVVCLSQAWSMPTKCARYQWFLVEKSLDILENLGKRKGEGFNADCIKDNVVTAFPEDAFLLADDGQEEDIQVMVYETLQSIQTLFEKGRKPKKWDEFRGIVHRQLQEFKTCGPKHRLGSETIDPEDINSSDANRRTLLKAYSEKMKNILKEKNYRPCAWEVIRKELRLTFYALLDNIDSLPGARS</sequence>
<dbReference type="Pfam" id="PF00143">
    <property type="entry name" value="Interferon"/>
    <property type="match status" value="1"/>
</dbReference>
<dbReference type="InterPro" id="IPR009079">
    <property type="entry name" value="4_helix_cytokine-like_core"/>
</dbReference>
<dbReference type="SMART" id="SM00076">
    <property type="entry name" value="IFabd"/>
    <property type="match status" value="1"/>
</dbReference>
<dbReference type="Gene3D" id="1.20.1250.10">
    <property type="match status" value="1"/>
</dbReference>
<feature type="signal peptide" evidence="7">
    <location>
        <begin position="1"/>
        <end position="20"/>
    </location>
</feature>
<evidence type="ECO:0000256" key="4">
    <source>
        <dbReference type="ARBA" id="ARBA00023118"/>
    </source>
</evidence>
<organism evidence="8">
    <name type="scientific">Lepisosteus oculatus</name>
    <name type="common">Spotted gar</name>
    <dbReference type="NCBI Taxonomy" id="7918"/>
    <lineage>
        <taxon>Eukaryota</taxon>
        <taxon>Metazoa</taxon>
        <taxon>Chordata</taxon>
        <taxon>Craniata</taxon>
        <taxon>Vertebrata</taxon>
        <taxon>Euteleostomi</taxon>
        <taxon>Actinopterygii</taxon>
        <taxon>Neopterygii</taxon>
        <taxon>Holostei</taxon>
        <taxon>Semionotiformes</taxon>
        <taxon>Lepisosteidae</taxon>
        <taxon>Lepisosteus</taxon>
    </lineage>
</organism>
<keyword evidence="3" id="KW-0964">Secreted</keyword>
<comment type="subcellular location">
    <subcellularLocation>
        <location evidence="1">Secreted</location>
    </subcellularLocation>
</comment>
<evidence type="ECO:0000256" key="5">
    <source>
        <dbReference type="ARBA" id="ARBA00023157"/>
    </source>
</evidence>
<dbReference type="PANTHER" id="PTHR11691">
    <property type="entry name" value="TYPE I INTERFERON"/>
    <property type="match status" value="1"/>
</dbReference>
<evidence type="ECO:0000256" key="3">
    <source>
        <dbReference type="ARBA" id="ARBA00022525"/>
    </source>
</evidence>
<accession>A0A5P9K4L5</accession>
<evidence type="ECO:0000256" key="6">
    <source>
        <dbReference type="RuleBase" id="RU000436"/>
    </source>
</evidence>
<name>A0A5P9K4L5_LEPOC</name>
<keyword evidence="4 6" id="KW-0051">Antiviral defense</keyword>
<feature type="chain" id="PRO_5024354977" evidence="7">
    <location>
        <begin position="21"/>
        <end position="195"/>
    </location>
</feature>
<dbReference type="GO" id="GO:0005126">
    <property type="term" value="F:cytokine receptor binding"/>
    <property type="evidence" value="ECO:0007669"/>
    <property type="project" value="InterPro"/>
</dbReference>
<dbReference type="SUPFAM" id="SSF47266">
    <property type="entry name" value="4-helical cytokines"/>
    <property type="match status" value="1"/>
</dbReference>
<proteinExistence type="evidence at transcript level"/>
<dbReference type="GO" id="GO:0005125">
    <property type="term" value="F:cytokine activity"/>
    <property type="evidence" value="ECO:0007669"/>
    <property type="project" value="UniProtKB-KW"/>
</dbReference>
<evidence type="ECO:0000256" key="1">
    <source>
        <dbReference type="ARBA" id="ARBA00004613"/>
    </source>
</evidence>
<dbReference type="PRINTS" id="PR00266">
    <property type="entry name" value="INTERFERONAB"/>
</dbReference>
<evidence type="ECO:0000256" key="7">
    <source>
        <dbReference type="SAM" id="SignalP"/>
    </source>
</evidence>
<dbReference type="GO" id="GO:0005615">
    <property type="term" value="C:extracellular space"/>
    <property type="evidence" value="ECO:0007669"/>
    <property type="project" value="UniProtKB-KW"/>
</dbReference>
<protein>
    <submittedName>
        <fullName evidence="8">IFNc3</fullName>
    </submittedName>
</protein>
<keyword evidence="2 6" id="KW-0202">Cytokine</keyword>
<dbReference type="InterPro" id="IPR000471">
    <property type="entry name" value="Interferon_alpha/beta/delta"/>
</dbReference>
<dbReference type="EMBL" id="MN267413">
    <property type="protein sequence ID" value="QFU19638.1"/>
    <property type="molecule type" value="mRNA"/>
</dbReference>
<dbReference type="PANTHER" id="PTHR11691:SF62">
    <property type="entry name" value="INTERFERON PHI 2-RELATED"/>
    <property type="match status" value="1"/>
</dbReference>
<dbReference type="GO" id="GO:0051607">
    <property type="term" value="P:defense response to virus"/>
    <property type="evidence" value="ECO:0007669"/>
    <property type="project" value="UniProtKB-KW"/>
</dbReference>
<evidence type="ECO:0000256" key="2">
    <source>
        <dbReference type="ARBA" id="ARBA00022514"/>
    </source>
</evidence>
<comment type="similarity">
    <text evidence="6">Belongs to the alpha/beta interferon family.</text>
</comment>
<keyword evidence="7" id="KW-0732">Signal</keyword>
<reference evidence="8" key="1">
    <citation type="journal article" date="2019" name="Fish Shellfish Immunol.">
        <title>Evolution of IFN subgroups in bony fish - 1:Group I-III IFN exist in early ray-finned fish, with group II IFN subgroups present in the Holostean spotted gar, Lepisosteus oculatus.</title>
        <authorList>
            <person name="Liu F."/>
            <person name="Bols N.C."/>
            <person name="Pham P.H."/>
            <person name="Secombes C.J."/>
            <person name="Zou J."/>
        </authorList>
    </citation>
    <scope>NUCLEOTIDE SEQUENCE</scope>
</reference>
<keyword evidence="5" id="KW-1015">Disulfide bond</keyword>